<reference evidence="2 3" key="1">
    <citation type="submission" date="2023-03" db="EMBL/GenBank/DDBJ databases">
        <title>WGS of Gossypium arboreum.</title>
        <authorList>
            <person name="Yu D."/>
        </authorList>
    </citation>
    <scope>NUCLEOTIDE SEQUENCE [LARGE SCALE GENOMIC DNA]</scope>
    <source>
        <tissue evidence="2">Leaf</tissue>
    </source>
</reference>
<evidence type="ECO:0000313" key="3">
    <source>
        <dbReference type="Proteomes" id="UP001358586"/>
    </source>
</evidence>
<comment type="caution">
    <text evidence="2">The sequence shown here is derived from an EMBL/GenBank/DDBJ whole genome shotgun (WGS) entry which is preliminary data.</text>
</comment>
<accession>A0ABR0PMP2</accession>
<organism evidence="2 3">
    <name type="scientific">Gossypium arboreum</name>
    <name type="common">Tree cotton</name>
    <name type="synonym">Gossypium nanking</name>
    <dbReference type="NCBI Taxonomy" id="29729"/>
    <lineage>
        <taxon>Eukaryota</taxon>
        <taxon>Viridiplantae</taxon>
        <taxon>Streptophyta</taxon>
        <taxon>Embryophyta</taxon>
        <taxon>Tracheophyta</taxon>
        <taxon>Spermatophyta</taxon>
        <taxon>Magnoliopsida</taxon>
        <taxon>eudicotyledons</taxon>
        <taxon>Gunneridae</taxon>
        <taxon>Pentapetalae</taxon>
        <taxon>rosids</taxon>
        <taxon>malvids</taxon>
        <taxon>Malvales</taxon>
        <taxon>Malvaceae</taxon>
        <taxon>Malvoideae</taxon>
        <taxon>Gossypium</taxon>
    </lineage>
</organism>
<feature type="compositionally biased region" description="Basic and acidic residues" evidence="1">
    <location>
        <begin position="35"/>
        <end position="55"/>
    </location>
</feature>
<proteinExistence type="predicted"/>
<feature type="region of interest" description="Disordered" evidence="1">
    <location>
        <begin position="35"/>
        <end position="62"/>
    </location>
</feature>
<dbReference type="EMBL" id="JARKNE010000006">
    <property type="protein sequence ID" value="KAK5825628.1"/>
    <property type="molecule type" value="Genomic_DNA"/>
</dbReference>
<protein>
    <submittedName>
        <fullName evidence="2">Uncharacterized protein</fullName>
    </submittedName>
</protein>
<evidence type="ECO:0000256" key="1">
    <source>
        <dbReference type="SAM" id="MobiDB-lite"/>
    </source>
</evidence>
<sequence length="62" mass="7180">MDTPTSILAYYCGWPAMLKTSWLNENPGVDYWTDKESEKLGEGEEKGENDLDFANKHRTMHK</sequence>
<name>A0ABR0PMP2_GOSAR</name>
<dbReference type="Proteomes" id="UP001358586">
    <property type="component" value="Chromosome 6"/>
</dbReference>
<gene>
    <name evidence="2" type="ORF">PVK06_020484</name>
</gene>
<keyword evidence="3" id="KW-1185">Reference proteome</keyword>
<evidence type="ECO:0000313" key="2">
    <source>
        <dbReference type="EMBL" id="KAK5825628.1"/>
    </source>
</evidence>